<dbReference type="Proteomes" id="UP000324222">
    <property type="component" value="Unassembled WGS sequence"/>
</dbReference>
<keyword evidence="2" id="KW-1185">Reference proteome</keyword>
<comment type="caution">
    <text evidence="1">The sequence shown here is derived from an EMBL/GenBank/DDBJ whole genome shotgun (WGS) entry which is preliminary data.</text>
</comment>
<name>A0A5B7GGT2_PORTR</name>
<protein>
    <submittedName>
        <fullName evidence="1">Uncharacterized protein</fullName>
    </submittedName>
</protein>
<sequence>MVEEQREAIRECERGRKEKRGREVLLEVMAQSSLRVGFKHFGISMRVVNENQIPSSNTVSNISQ</sequence>
<reference evidence="1 2" key="1">
    <citation type="submission" date="2019-05" db="EMBL/GenBank/DDBJ databases">
        <title>Another draft genome of Portunus trituberculatus and its Hox gene families provides insights of decapod evolution.</title>
        <authorList>
            <person name="Jeong J.-H."/>
            <person name="Song I."/>
            <person name="Kim S."/>
            <person name="Choi T."/>
            <person name="Kim D."/>
            <person name="Ryu S."/>
            <person name="Kim W."/>
        </authorList>
    </citation>
    <scope>NUCLEOTIDE SEQUENCE [LARGE SCALE GENOMIC DNA]</scope>
    <source>
        <tissue evidence="1">Muscle</tissue>
    </source>
</reference>
<accession>A0A5B7GGT2</accession>
<evidence type="ECO:0000313" key="2">
    <source>
        <dbReference type="Proteomes" id="UP000324222"/>
    </source>
</evidence>
<proteinExistence type="predicted"/>
<gene>
    <name evidence="1" type="ORF">E2C01_050547</name>
</gene>
<dbReference type="EMBL" id="VSRR010014057">
    <property type="protein sequence ID" value="MPC56583.1"/>
    <property type="molecule type" value="Genomic_DNA"/>
</dbReference>
<organism evidence="1 2">
    <name type="scientific">Portunus trituberculatus</name>
    <name type="common">Swimming crab</name>
    <name type="synonym">Neptunus trituberculatus</name>
    <dbReference type="NCBI Taxonomy" id="210409"/>
    <lineage>
        <taxon>Eukaryota</taxon>
        <taxon>Metazoa</taxon>
        <taxon>Ecdysozoa</taxon>
        <taxon>Arthropoda</taxon>
        <taxon>Crustacea</taxon>
        <taxon>Multicrustacea</taxon>
        <taxon>Malacostraca</taxon>
        <taxon>Eumalacostraca</taxon>
        <taxon>Eucarida</taxon>
        <taxon>Decapoda</taxon>
        <taxon>Pleocyemata</taxon>
        <taxon>Brachyura</taxon>
        <taxon>Eubrachyura</taxon>
        <taxon>Portunoidea</taxon>
        <taxon>Portunidae</taxon>
        <taxon>Portuninae</taxon>
        <taxon>Portunus</taxon>
    </lineage>
</organism>
<evidence type="ECO:0000313" key="1">
    <source>
        <dbReference type="EMBL" id="MPC56583.1"/>
    </source>
</evidence>
<dbReference type="AlphaFoldDB" id="A0A5B7GGT2"/>